<keyword evidence="2" id="KW-1185">Reference proteome</keyword>
<dbReference type="PANTHER" id="PTHR31317">
    <property type="entry name" value="OS08G0163500 PROTEIN"/>
    <property type="match status" value="1"/>
</dbReference>
<evidence type="ECO:0000313" key="2">
    <source>
        <dbReference type="Proteomes" id="UP000325081"/>
    </source>
</evidence>
<comment type="caution">
    <text evidence="1">The sequence shown here is derived from an EMBL/GenBank/DDBJ whole genome shotgun (WGS) entry which is preliminary data.</text>
</comment>
<accession>A0A5A7NXU8</accession>
<dbReference type="EMBL" id="BKCP01000002">
    <property type="protein sequence ID" value="GER25141.1"/>
    <property type="molecule type" value="Genomic_DNA"/>
</dbReference>
<dbReference type="InterPro" id="IPR010410">
    <property type="entry name" value="DUF1005"/>
</dbReference>
<protein>
    <submittedName>
        <fullName evidence="1">Uncharacterized protein</fullName>
    </submittedName>
</protein>
<reference evidence="2" key="1">
    <citation type="journal article" date="2019" name="Curr. Biol.">
        <title>Genome Sequence of Striga asiatica Provides Insight into the Evolution of Plant Parasitism.</title>
        <authorList>
            <person name="Yoshida S."/>
            <person name="Kim S."/>
            <person name="Wafula E.K."/>
            <person name="Tanskanen J."/>
            <person name="Kim Y.M."/>
            <person name="Honaas L."/>
            <person name="Yang Z."/>
            <person name="Spallek T."/>
            <person name="Conn C.E."/>
            <person name="Ichihashi Y."/>
            <person name="Cheong K."/>
            <person name="Cui S."/>
            <person name="Der J.P."/>
            <person name="Gundlach H."/>
            <person name="Jiao Y."/>
            <person name="Hori C."/>
            <person name="Ishida J.K."/>
            <person name="Kasahara H."/>
            <person name="Kiba T."/>
            <person name="Kim M.S."/>
            <person name="Koo N."/>
            <person name="Laohavisit A."/>
            <person name="Lee Y.H."/>
            <person name="Lumba S."/>
            <person name="McCourt P."/>
            <person name="Mortimer J.C."/>
            <person name="Mutuku J.M."/>
            <person name="Nomura T."/>
            <person name="Sasaki-Sekimoto Y."/>
            <person name="Seto Y."/>
            <person name="Wang Y."/>
            <person name="Wakatake T."/>
            <person name="Sakakibara H."/>
            <person name="Demura T."/>
            <person name="Yamaguchi S."/>
            <person name="Yoneyama K."/>
            <person name="Manabe R.I."/>
            <person name="Nelson D.C."/>
            <person name="Schulman A.H."/>
            <person name="Timko M.P."/>
            <person name="dePamphilis C.W."/>
            <person name="Choi D."/>
            <person name="Shirasu K."/>
        </authorList>
    </citation>
    <scope>NUCLEOTIDE SEQUENCE [LARGE SCALE GENOMIC DNA]</scope>
    <source>
        <strain evidence="2">cv. UVA1</strain>
    </source>
</reference>
<gene>
    <name evidence="1" type="ORF">STAS_00700</name>
</gene>
<dbReference type="PANTHER" id="PTHR31317:SF14">
    <property type="entry name" value="DUF1005 FAMILY PROTEIN (DUF1005)"/>
    <property type="match status" value="1"/>
</dbReference>
<sequence length="377" mass="39684">MDPCPFVRLIVESLSLKIPSAAGPAGSGVHPSATPCYAQIKLKKFPSQTALVPLPLAAPSESPFAAASAAAFHLGPDALRTLSSVALKIAVFTGRTGRTCGITRGKPVGSVRVRIDLGQAQMGPIVCQNGWLKLGGEGAAALHVKVRSEPDPRFVFQFGGEPEMSPVVFQIQGNIRQPVFSCKFSAGRNNRSRRLSWLRRTLSSDKDGPVGPRKGWMMTVHDLSGSAVAAASMITPFVPSRGSQRVSRSSPGAWLVLRPSPSGWKPWGRLEAWRERGDAMGYRFELVGSSPVSEGTISARKGGRFCIGGGGSLGFVMGSSVGGERGASGPPGVEVGVRHVAEAALFVALSAAADLSVEACRPFSGKLRREFGGEEHE</sequence>
<name>A0A5A7NXU8_STRAF</name>
<organism evidence="1 2">
    <name type="scientific">Striga asiatica</name>
    <name type="common">Asiatic witchweed</name>
    <name type="synonym">Buchnera asiatica</name>
    <dbReference type="NCBI Taxonomy" id="4170"/>
    <lineage>
        <taxon>Eukaryota</taxon>
        <taxon>Viridiplantae</taxon>
        <taxon>Streptophyta</taxon>
        <taxon>Embryophyta</taxon>
        <taxon>Tracheophyta</taxon>
        <taxon>Spermatophyta</taxon>
        <taxon>Magnoliopsida</taxon>
        <taxon>eudicotyledons</taxon>
        <taxon>Gunneridae</taxon>
        <taxon>Pentapetalae</taxon>
        <taxon>asterids</taxon>
        <taxon>lamiids</taxon>
        <taxon>Lamiales</taxon>
        <taxon>Orobanchaceae</taxon>
        <taxon>Buchnereae</taxon>
        <taxon>Striga</taxon>
    </lineage>
</organism>
<dbReference type="AlphaFoldDB" id="A0A5A7NXU8"/>
<feature type="non-terminal residue" evidence="1">
    <location>
        <position position="377"/>
    </location>
</feature>
<dbReference type="Proteomes" id="UP000325081">
    <property type="component" value="Unassembled WGS sequence"/>
</dbReference>
<dbReference type="Pfam" id="PF06219">
    <property type="entry name" value="DUF1005"/>
    <property type="match status" value="2"/>
</dbReference>
<proteinExistence type="predicted"/>
<evidence type="ECO:0000313" key="1">
    <source>
        <dbReference type="EMBL" id="GER25141.1"/>
    </source>
</evidence>
<dbReference type="OrthoDB" id="748166at2759"/>